<reference evidence="2 3" key="1">
    <citation type="submission" date="2017-03" db="EMBL/GenBank/DDBJ databases">
        <authorList>
            <person name="Afonso C.L."/>
            <person name="Miller P.J."/>
            <person name="Scott M.A."/>
            <person name="Spackman E."/>
            <person name="Goraichik I."/>
            <person name="Dimitrov K.M."/>
            <person name="Suarez D.L."/>
            <person name="Swayne D.E."/>
        </authorList>
    </citation>
    <scope>NUCLEOTIDE SEQUENCE [LARGE SCALE GENOMIC DNA]</scope>
    <source>
        <strain evidence="2 3">CECT 7023</strain>
    </source>
</reference>
<accession>A0A1Y5TPK1</accession>
<protein>
    <recommendedName>
        <fullName evidence="4">Glycosyl transferases group 1</fullName>
    </recommendedName>
</protein>
<name>A0A1Y5TPK1_9RHOB</name>
<dbReference type="PANTHER" id="PTHR12526">
    <property type="entry name" value="GLYCOSYLTRANSFERASE"/>
    <property type="match status" value="1"/>
</dbReference>
<gene>
    <name evidence="2" type="ORF">ROA7023_03341</name>
</gene>
<dbReference type="OrthoDB" id="7527830at2"/>
<dbReference type="Gene3D" id="3.40.50.2000">
    <property type="entry name" value="Glycogen Phosphorylase B"/>
    <property type="match status" value="1"/>
</dbReference>
<dbReference type="EMBL" id="FWFZ01000021">
    <property type="protein sequence ID" value="SLN68942.1"/>
    <property type="molecule type" value="Genomic_DNA"/>
</dbReference>
<dbReference type="SUPFAM" id="SSF53756">
    <property type="entry name" value="UDP-Glycosyltransferase/glycogen phosphorylase"/>
    <property type="match status" value="1"/>
</dbReference>
<evidence type="ECO:0000256" key="1">
    <source>
        <dbReference type="SAM" id="MobiDB-lite"/>
    </source>
</evidence>
<organism evidence="2 3">
    <name type="scientific">Roseisalinus antarcticus</name>
    <dbReference type="NCBI Taxonomy" id="254357"/>
    <lineage>
        <taxon>Bacteria</taxon>
        <taxon>Pseudomonadati</taxon>
        <taxon>Pseudomonadota</taxon>
        <taxon>Alphaproteobacteria</taxon>
        <taxon>Rhodobacterales</taxon>
        <taxon>Roseobacteraceae</taxon>
        <taxon>Roseisalinus</taxon>
    </lineage>
</organism>
<sequence length="693" mass="76368">MKQPSRGEVDEVHASDLFDAEWYLAEYPDVALLKMNPIVHYLRFGGPLGRRPAEWFDPDAYRAEYPEVDEEGVDPFLHYIRINRPSDATGTGTGTGAARPDRDGDGPPLPEPAGGPLLSAPLPEGTVPHYGAKMQRLAGLARAAAPPSPEPDDYETVMEGFDHLFYLTRYHDMAAVAHRSNMVRHYLRAGAKEGRDPSPHFSTKGYLARYPDQRHSPENPFAHWLRRGRAEGQIATPLTEFDKVSQILGHESPAATQEMLIARRRDLRERFETGKLGEMVRKATAHEPLVGQVWPQALQPNIQPLVRQDRVRMLAALGELHEMAGARTARAVVAVNAPRWGGGRRMEGHITHALAEMLGVEEVILMVTDKGGEMADSKAPPGVRYVDFASATASLSKPNRERMLFEFLRGLAPEAVFNINSLTIWTLMTNYPGPVSASLPIVGCFFCNDQNRFGHWGGYPASQFYRHFDKMRAVCPDSHYLADQLATQFAVPPEQRHKIAVLEGPVDPSLPVASAPAPGRGRRPQFFWASRLDDQKRLDVVYAIARAMPDVDIRMWGAPVASQIDPRVDKPGNVILEGVYDSFAALPLGKADGWLYTSEWDGVPSILLEVAMTGIPMVGSLVGGCGEVLREGLSWPIADFANPDAYVDAMRALLADPEGARARALQLREALVAERTPEAYAATLAQFFEGTAP</sequence>
<evidence type="ECO:0000313" key="3">
    <source>
        <dbReference type="Proteomes" id="UP000193900"/>
    </source>
</evidence>
<proteinExistence type="predicted"/>
<evidence type="ECO:0008006" key="4">
    <source>
        <dbReference type="Google" id="ProtNLM"/>
    </source>
</evidence>
<dbReference type="CDD" id="cd03801">
    <property type="entry name" value="GT4_PimA-like"/>
    <property type="match status" value="1"/>
</dbReference>
<dbReference type="AlphaFoldDB" id="A0A1Y5TPK1"/>
<feature type="region of interest" description="Disordered" evidence="1">
    <location>
        <begin position="84"/>
        <end position="122"/>
    </location>
</feature>
<dbReference type="Proteomes" id="UP000193900">
    <property type="component" value="Unassembled WGS sequence"/>
</dbReference>
<dbReference type="Pfam" id="PF13692">
    <property type="entry name" value="Glyco_trans_1_4"/>
    <property type="match status" value="1"/>
</dbReference>
<dbReference type="RefSeq" id="WP_085880129.1">
    <property type="nucleotide sequence ID" value="NZ_FWFZ01000021.1"/>
</dbReference>
<evidence type="ECO:0000313" key="2">
    <source>
        <dbReference type="EMBL" id="SLN68942.1"/>
    </source>
</evidence>
<keyword evidence="3" id="KW-1185">Reference proteome</keyword>